<evidence type="ECO:0000259" key="9">
    <source>
        <dbReference type="Pfam" id="PF08743"/>
    </source>
</evidence>
<comment type="function">
    <text evidence="7">Component of the SMC5-SMC6 complex, that promotes sister chromatid alignment after DNA damage and facilitates double-stranded DNA breaks (DSBs) repair via homologous recombination between sister chromatids.</text>
</comment>
<dbReference type="InterPro" id="IPR027786">
    <property type="entry name" value="Nse4/EID"/>
</dbReference>
<dbReference type="GO" id="GO:0005634">
    <property type="term" value="C:nucleus"/>
    <property type="evidence" value="ECO:0007669"/>
    <property type="project" value="UniProtKB-SubCell"/>
</dbReference>
<name>A0A7R9U9Z9_9STRA</name>
<keyword evidence="3 7" id="KW-0227">DNA damage</keyword>
<dbReference type="AlphaFoldDB" id="A0A7R9U9Z9"/>
<feature type="compositionally biased region" description="Low complexity" evidence="8">
    <location>
        <begin position="318"/>
        <end position="330"/>
    </location>
</feature>
<keyword evidence="6 7" id="KW-0539">Nucleus</keyword>
<keyword evidence="4 7" id="KW-0233">DNA recombination</keyword>
<evidence type="ECO:0000256" key="2">
    <source>
        <dbReference type="ARBA" id="ARBA00008997"/>
    </source>
</evidence>
<sequence length="389" mass="42852">MATRKRIRSDAGRRQLRLKQRALHKELIDSIDDNPDVTLDSIRALKEKNNALFNDVDRPREAVLDVSNMHVIAKATAKQVDGLRAGVLSFDAGAFLNALEAQIGKNGGADWYKLGLACQGYFAGIPDVSFMHGGLGREARERKQSARSAAHKKAKLVASVTSQQMKTDKDKEGEDATSVRIHALGTLLGDTCEDTNEASVSMFDFLVNPRDFTQTVENLFDYAFLVKDGKAGVQLGQQGLPECSLVERDTELNETARKSHSSARTQNIVSINLKAFRDIVDAHSITETAVPHRDRPQLADELEEWTRTQQEAAEREAAATAGAASPSEQAPSLPPRSRKASTSHRRLSAQPQDDDDQGDFEDDDEEEDEIEVSAAKRRRVKSEASRTSL</sequence>
<evidence type="ECO:0000256" key="5">
    <source>
        <dbReference type="ARBA" id="ARBA00023204"/>
    </source>
</evidence>
<reference evidence="10" key="1">
    <citation type="submission" date="2021-01" db="EMBL/GenBank/DDBJ databases">
        <authorList>
            <person name="Corre E."/>
            <person name="Pelletier E."/>
            <person name="Niang G."/>
            <person name="Scheremetjew M."/>
            <person name="Finn R."/>
            <person name="Kale V."/>
            <person name="Holt S."/>
            <person name="Cochrane G."/>
            <person name="Meng A."/>
            <person name="Brown T."/>
            <person name="Cohen L."/>
        </authorList>
    </citation>
    <scope>NUCLEOTIDE SEQUENCE</scope>
    <source>
        <strain evidence="10">CCMP2078</strain>
    </source>
</reference>
<evidence type="ECO:0000313" key="10">
    <source>
        <dbReference type="EMBL" id="CAD8257740.1"/>
    </source>
</evidence>
<evidence type="ECO:0000256" key="8">
    <source>
        <dbReference type="SAM" id="MobiDB-lite"/>
    </source>
</evidence>
<dbReference type="GO" id="GO:0006310">
    <property type="term" value="P:DNA recombination"/>
    <property type="evidence" value="ECO:0007669"/>
    <property type="project" value="UniProtKB-UniRule"/>
</dbReference>
<protein>
    <recommendedName>
        <fullName evidence="7">Non-structural maintenance of chromosomes element 4</fullName>
    </recommendedName>
</protein>
<feature type="domain" description="Non-structural maintenance of chromosome element 4 C-terminal" evidence="9">
    <location>
        <begin position="200"/>
        <end position="288"/>
    </location>
</feature>
<comment type="similarity">
    <text evidence="2 7">Belongs to the NSE4 family.</text>
</comment>
<dbReference type="GO" id="GO:0030915">
    <property type="term" value="C:Smc5-Smc6 complex"/>
    <property type="evidence" value="ECO:0007669"/>
    <property type="project" value="UniProtKB-UniRule"/>
</dbReference>
<evidence type="ECO:0000256" key="6">
    <source>
        <dbReference type="ARBA" id="ARBA00023242"/>
    </source>
</evidence>
<evidence type="ECO:0000256" key="3">
    <source>
        <dbReference type="ARBA" id="ARBA00022763"/>
    </source>
</evidence>
<dbReference type="Pfam" id="PF08743">
    <property type="entry name" value="Nse4_C"/>
    <property type="match status" value="1"/>
</dbReference>
<organism evidence="10">
    <name type="scientific">Pinguiococcus pyrenoidosus</name>
    <dbReference type="NCBI Taxonomy" id="172671"/>
    <lineage>
        <taxon>Eukaryota</taxon>
        <taxon>Sar</taxon>
        <taxon>Stramenopiles</taxon>
        <taxon>Ochrophyta</taxon>
        <taxon>Pinguiophyceae</taxon>
        <taxon>Pinguiochrysidales</taxon>
        <taxon>Pinguiochrysidaceae</taxon>
        <taxon>Pinguiococcus</taxon>
    </lineage>
</organism>
<dbReference type="PANTHER" id="PTHR16140:SF0">
    <property type="entry name" value="NON-STRUCTURAL MAINTENANCE OF CHROMOSOMES ELEMENT 4"/>
    <property type="match status" value="1"/>
</dbReference>
<dbReference type="InterPro" id="IPR014854">
    <property type="entry name" value="Nse4_C"/>
</dbReference>
<keyword evidence="5 7" id="KW-0234">DNA repair</keyword>
<feature type="compositionally biased region" description="Acidic residues" evidence="8">
    <location>
        <begin position="352"/>
        <end position="371"/>
    </location>
</feature>
<feature type="compositionally biased region" description="Basic residues" evidence="8">
    <location>
        <begin position="336"/>
        <end position="347"/>
    </location>
</feature>
<feature type="region of interest" description="Disordered" evidence="8">
    <location>
        <begin position="303"/>
        <end position="389"/>
    </location>
</feature>
<dbReference type="GO" id="GO:0006281">
    <property type="term" value="P:DNA repair"/>
    <property type="evidence" value="ECO:0007669"/>
    <property type="project" value="UniProtKB-UniRule"/>
</dbReference>
<proteinExistence type="inferred from homology"/>
<evidence type="ECO:0000256" key="7">
    <source>
        <dbReference type="RuleBase" id="RU365071"/>
    </source>
</evidence>
<dbReference type="EMBL" id="HBEA01009411">
    <property type="protein sequence ID" value="CAD8257740.1"/>
    <property type="molecule type" value="Transcribed_RNA"/>
</dbReference>
<comment type="subunit">
    <text evidence="7">Component of the SMC5-SMC6 complex.</text>
</comment>
<comment type="subcellular location">
    <subcellularLocation>
        <location evidence="1 7">Nucleus</location>
    </subcellularLocation>
</comment>
<gene>
    <name evidence="10" type="ORF">PPYR1160_LOCUS7236</name>
</gene>
<evidence type="ECO:0000256" key="1">
    <source>
        <dbReference type="ARBA" id="ARBA00004123"/>
    </source>
</evidence>
<accession>A0A7R9U9Z9</accession>
<dbReference type="PANTHER" id="PTHR16140">
    <property type="entry name" value="NON-STRUCTURAL MAINTENANCE OF CHROMOSOMES ELEMENT 4"/>
    <property type="match status" value="1"/>
</dbReference>
<evidence type="ECO:0000256" key="4">
    <source>
        <dbReference type="ARBA" id="ARBA00023172"/>
    </source>
</evidence>